<evidence type="ECO:0000256" key="2">
    <source>
        <dbReference type="SAM" id="Phobius"/>
    </source>
</evidence>
<accession>A0A8J2Q1U8</accession>
<keyword evidence="2" id="KW-1133">Transmembrane helix</keyword>
<protein>
    <submittedName>
        <fullName evidence="3">Uncharacterized protein</fullName>
    </submittedName>
</protein>
<evidence type="ECO:0000256" key="1">
    <source>
        <dbReference type="SAM" id="MobiDB-lite"/>
    </source>
</evidence>
<dbReference type="AlphaFoldDB" id="A0A8J2Q1U8"/>
<comment type="caution">
    <text evidence="3">The sequence shown here is derived from an EMBL/GenBank/DDBJ whole genome shotgun (WGS) entry which is preliminary data.</text>
</comment>
<feature type="transmembrane region" description="Helical" evidence="2">
    <location>
        <begin position="12"/>
        <end position="28"/>
    </location>
</feature>
<dbReference type="Proteomes" id="UP000708208">
    <property type="component" value="Unassembled WGS sequence"/>
</dbReference>
<keyword evidence="2" id="KW-0472">Membrane</keyword>
<evidence type="ECO:0000313" key="4">
    <source>
        <dbReference type="Proteomes" id="UP000708208"/>
    </source>
</evidence>
<reference evidence="3" key="1">
    <citation type="submission" date="2021-06" db="EMBL/GenBank/DDBJ databases">
        <authorList>
            <person name="Hodson N. C."/>
            <person name="Mongue J. A."/>
            <person name="Jaron S. K."/>
        </authorList>
    </citation>
    <scope>NUCLEOTIDE SEQUENCE</scope>
</reference>
<feature type="transmembrane region" description="Helical" evidence="2">
    <location>
        <begin position="48"/>
        <end position="70"/>
    </location>
</feature>
<feature type="region of interest" description="Disordered" evidence="1">
    <location>
        <begin position="88"/>
        <end position="108"/>
    </location>
</feature>
<evidence type="ECO:0000313" key="3">
    <source>
        <dbReference type="EMBL" id="CAG7837312.1"/>
    </source>
</evidence>
<organism evidence="3 4">
    <name type="scientific">Allacma fusca</name>
    <dbReference type="NCBI Taxonomy" id="39272"/>
    <lineage>
        <taxon>Eukaryota</taxon>
        <taxon>Metazoa</taxon>
        <taxon>Ecdysozoa</taxon>
        <taxon>Arthropoda</taxon>
        <taxon>Hexapoda</taxon>
        <taxon>Collembola</taxon>
        <taxon>Symphypleona</taxon>
        <taxon>Sminthuridae</taxon>
        <taxon>Allacma</taxon>
    </lineage>
</organism>
<keyword evidence="4" id="KW-1185">Reference proteome</keyword>
<sequence>MLRFRDIQYQGIDISVALNAAILLYAGIHGLPLKNPEEASKVLTTGSFVIMFIALGLHVYALWVVLAFVLEMRYARTHHYEQVRSLESISSQRRKSRSPVFRIPDDGE</sequence>
<gene>
    <name evidence="3" type="ORF">AFUS01_LOCUS46444</name>
</gene>
<name>A0A8J2Q1U8_9HEXA</name>
<proteinExistence type="predicted"/>
<dbReference type="EMBL" id="CAJVCH010571365">
    <property type="protein sequence ID" value="CAG7837312.1"/>
    <property type="molecule type" value="Genomic_DNA"/>
</dbReference>
<keyword evidence="2" id="KW-0812">Transmembrane</keyword>